<dbReference type="PANTHER" id="PTHR39087:SF2">
    <property type="entry name" value="UPF0104 MEMBRANE PROTEIN MJ1595"/>
    <property type="match status" value="1"/>
</dbReference>
<dbReference type="PANTHER" id="PTHR39087">
    <property type="entry name" value="UPF0104 MEMBRANE PROTEIN MJ1595"/>
    <property type="match status" value="1"/>
</dbReference>
<reference evidence="8" key="2">
    <citation type="journal article" date="2008" name="PLoS Biol.">
        <title>Population genomic analysis of strain variation in Leptospirillum group II bacteria involved in acid mine drainage formation.</title>
        <authorList>
            <person name="Simmons S.L."/>
            <person name="Dibartolo G."/>
            <person name="Denef V.J."/>
            <person name="Goltsman D.S."/>
            <person name="Thelen M.P."/>
            <person name="Banfield J.F."/>
        </authorList>
    </citation>
    <scope>NUCLEOTIDE SEQUENCE [LARGE SCALE GENOMIC DNA]</scope>
</reference>
<dbReference type="AlphaFoldDB" id="B6APW0"/>
<evidence type="ECO:0000256" key="2">
    <source>
        <dbReference type="ARBA" id="ARBA00022475"/>
    </source>
</evidence>
<accession>B6APW0</accession>
<feature type="transmembrane region" description="Helical" evidence="7">
    <location>
        <begin position="152"/>
        <end position="171"/>
    </location>
</feature>
<organism evidence="8">
    <name type="scientific">Leptospirillum sp. Group II '5-way CG'</name>
    <dbReference type="NCBI Taxonomy" id="419541"/>
    <lineage>
        <taxon>Bacteria</taxon>
        <taxon>Pseudomonadati</taxon>
        <taxon>Nitrospirota</taxon>
        <taxon>Nitrospiria</taxon>
        <taxon>Nitrospirales</taxon>
        <taxon>Nitrospiraceae</taxon>
        <taxon>Leptospirillum</taxon>
    </lineage>
</organism>
<protein>
    <submittedName>
        <fullName evidence="8">Uncharacterized protein</fullName>
    </submittedName>
</protein>
<name>B6APW0_9BACT</name>
<dbReference type="GO" id="GO:0005886">
    <property type="term" value="C:plasma membrane"/>
    <property type="evidence" value="ECO:0007669"/>
    <property type="project" value="UniProtKB-SubCell"/>
</dbReference>
<feature type="transmembrane region" description="Helical" evidence="7">
    <location>
        <begin position="111"/>
        <end position="140"/>
    </location>
</feature>
<keyword evidence="3 7" id="KW-0812">Transmembrane</keyword>
<evidence type="ECO:0000256" key="5">
    <source>
        <dbReference type="ARBA" id="ARBA00023136"/>
    </source>
</evidence>
<feature type="region of interest" description="Disordered" evidence="6">
    <location>
        <begin position="325"/>
        <end position="349"/>
    </location>
</feature>
<gene>
    <name evidence="8" type="ORF">CGL2_11212148</name>
</gene>
<sequence length="349" mass="39340">MSADSKKLQLLFGVLVSILALWFSFRNANPALLVHLLWKGHYGWVLPILIFMNLSFLVRAFFWRTTLSVTKRVSPAHLYGSILVGYMGNNILPFRGGEVVRLMYTRKLEKISSAVLLSTIFLERFFDVLLLTLVLLLFFFLHGSSGIGKKAFVLGISTTIVFFALVLVARYRTALIRFLKKRAGFDTTTVGGKIAATGEKLLHGLSILASPQKMAILFFLSFTVWGCTLFGCYFYLRIFDLDMHPVMMSLSLLLFTNLALVIPSSPGGIGVVQFATLYAMRLFGVRDEEALALSVVYQVVPFIFTTTLGWYFIHRQHMSLFDRKSSDTDEVPDFRAGQKNASPNQPKER</sequence>
<comment type="subcellular location">
    <subcellularLocation>
        <location evidence="1">Cell membrane</location>
        <topology evidence="1">Multi-pass membrane protein</topology>
    </subcellularLocation>
</comment>
<evidence type="ECO:0000256" key="7">
    <source>
        <dbReference type="SAM" id="Phobius"/>
    </source>
</evidence>
<proteinExistence type="predicted"/>
<dbReference type="NCBIfam" id="TIGR00374">
    <property type="entry name" value="flippase-like domain"/>
    <property type="match status" value="1"/>
</dbReference>
<evidence type="ECO:0000256" key="3">
    <source>
        <dbReference type="ARBA" id="ARBA00022692"/>
    </source>
</evidence>
<dbReference type="InterPro" id="IPR022791">
    <property type="entry name" value="L-PG_synthase/AglD"/>
</dbReference>
<evidence type="ECO:0000256" key="1">
    <source>
        <dbReference type="ARBA" id="ARBA00004651"/>
    </source>
</evidence>
<evidence type="ECO:0000313" key="8">
    <source>
        <dbReference type="EMBL" id="EDZ39296.1"/>
    </source>
</evidence>
<feature type="compositionally biased region" description="Polar residues" evidence="6">
    <location>
        <begin position="339"/>
        <end position="349"/>
    </location>
</feature>
<reference evidence="8" key="1">
    <citation type="journal article" date="2004" name="Nature">
        <title>Community structure and metabolism through reconstruction of microbial genomes from the environment.</title>
        <authorList>
            <person name="Tyson G.W."/>
            <person name="Chapman J."/>
            <person name="Hugenholtz P."/>
            <person name="Allen E.E."/>
            <person name="Ram R.J."/>
            <person name="Richardson P.M."/>
            <person name="Solovyev V.V."/>
            <person name="Rubin E.M."/>
            <person name="Rokhsar D.S."/>
            <person name="Banfield J.F."/>
        </authorList>
    </citation>
    <scope>NUCLEOTIDE SEQUENCE [LARGE SCALE GENOMIC DNA]</scope>
</reference>
<feature type="transmembrane region" description="Helical" evidence="7">
    <location>
        <begin position="248"/>
        <end position="278"/>
    </location>
</feature>
<evidence type="ECO:0000256" key="6">
    <source>
        <dbReference type="SAM" id="MobiDB-lite"/>
    </source>
</evidence>
<keyword evidence="4 7" id="KW-1133">Transmembrane helix</keyword>
<keyword evidence="5 7" id="KW-0472">Membrane</keyword>
<feature type="transmembrane region" description="Helical" evidence="7">
    <location>
        <begin position="290"/>
        <end position="313"/>
    </location>
</feature>
<evidence type="ECO:0000256" key="4">
    <source>
        <dbReference type="ARBA" id="ARBA00022989"/>
    </source>
</evidence>
<feature type="transmembrane region" description="Helical" evidence="7">
    <location>
        <begin position="215"/>
        <end position="236"/>
    </location>
</feature>
<feature type="transmembrane region" description="Helical" evidence="7">
    <location>
        <begin position="42"/>
        <end position="62"/>
    </location>
</feature>
<dbReference type="Pfam" id="PF03706">
    <property type="entry name" value="LPG_synthase_TM"/>
    <property type="match status" value="1"/>
</dbReference>
<keyword evidence="2" id="KW-1003">Cell membrane</keyword>
<dbReference type="EMBL" id="DS995260">
    <property type="protein sequence ID" value="EDZ39296.1"/>
    <property type="molecule type" value="Genomic_DNA"/>
</dbReference>